<comment type="cofactor">
    <cofactor evidence="1">
        <name>FAD</name>
        <dbReference type="ChEBI" id="CHEBI:57692"/>
    </cofactor>
</comment>
<proteinExistence type="predicted"/>
<dbReference type="Gene3D" id="3.40.50.620">
    <property type="entry name" value="HUPs"/>
    <property type="match status" value="1"/>
</dbReference>
<evidence type="ECO:0000256" key="1">
    <source>
        <dbReference type="ARBA" id="ARBA00001974"/>
    </source>
</evidence>
<dbReference type="EC" id="4.1.99.3" evidence="6"/>
<dbReference type="InterPro" id="IPR014729">
    <property type="entry name" value="Rossmann-like_a/b/a_fold"/>
</dbReference>
<dbReference type="Pfam" id="PF03441">
    <property type="entry name" value="FAD_binding_7"/>
    <property type="match status" value="1"/>
</dbReference>
<dbReference type="InterPro" id="IPR002081">
    <property type="entry name" value="Cryptochrome/DNA_photolyase_1"/>
</dbReference>
<dbReference type="Gene3D" id="1.25.40.80">
    <property type="match status" value="1"/>
</dbReference>
<sequence>MTTDAINIFWLRNDLRTEDNKGLYYSLTTGACKTLLLFIFDPFILDKLESKEDKRVTFIAGTLKNLEQSAGCSILCSYGKPAEVFGFLSANYNIAGVYCNEDYEPYSIERDDSVERILSLKGIKLHRFKDSVVFAKNDILKGDKTPYTVYTPYANAWKRKLMDEPEQLLASFYSGAFLNKLVDPANITHIQENGSVNFFRGVPELSRIGFTDTGHKVSPFVHVDPLVIDNYEETRNYPAVAMGTTGLGMQIRFGTVSIRKLVPLALNHSQVWLGELIWREFFKMILYHFPYVVDEPFKKKYSFVQWRNDPSEVERWQNGNTGYPIVDAGMRELNTTGLMHNRVRMITASFLVKHLLVDWRVGEAYFAGKLLDYDLSANNGNWQWVAGTGCDAAPYFRIFNPYEQARKFDPKNTYIKKWIPEFGTNEYPAPMCNHSEARLRALEAYKKALEL</sequence>
<comment type="caution">
    <text evidence="6">The sequence shown here is derived from an EMBL/GenBank/DDBJ whole genome shotgun (WGS) entry which is preliminary data.</text>
</comment>
<evidence type="ECO:0000256" key="2">
    <source>
        <dbReference type="ARBA" id="ARBA00022630"/>
    </source>
</evidence>
<dbReference type="GO" id="GO:0003904">
    <property type="term" value="F:deoxyribodipyrimidine photo-lyase activity"/>
    <property type="evidence" value="ECO:0007669"/>
    <property type="project" value="UniProtKB-EC"/>
</dbReference>
<dbReference type="PROSITE" id="PS00394">
    <property type="entry name" value="DNA_PHOTOLYASES_1_1"/>
    <property type="match status" value="1"/>
</dbReference>
<evidence type="ECO:0000256" key="3">
    <source>
        <dbReference type="ARBA" id="ARBA00022827"/>
    </source>
</evidence>
<dbReference type="Pfam" id="PF00875">
    <property type="entry name" value="DNA_photolyase"/>
    <property type="match status" value="1"/>
</dbReference>
<dbReference type="PANTHER" id="PTHR11455:SF9">
    <property type="entry name" value="CRYPTOCHROME CIRCADIAN CLOCK 5 ISOFORM X1"/>
    <property type="match status" value="1"/>
</dbReference>
<organism evidence="6">
    <name type="scientific">bioreactor metagenome</name>
    <dbReference type="NCBI Taxonomy" id="1076179"/>
    <lineage>
        <taxon>unclassified sequences</taxon>
        <taxon>metagenomes</taxon>
        <taxon>ecological metagenomes</taxon>
    </lineage>
</organism>
<dbReference type="InterPro" id="IPR005101">
    <property type="entry name" value="Cryptochr/Photolyase_FAD-bd"/>
</dbReference>
<keyword evidence="6" id="KW-0456">Lyase</keyword>
<dbReference type="InterPro" id="IPR036155">
    <property type="entry name" value="Crypto/Photolyase_N_sf"/>
</dbReference>
<dbReference type="GO" id="GO:0003677">
    <property type="term" value="F:DNA binding"/>
    <property type="evidence" value="ECO:0007669"/>
    <property type="project" value="TreeGrafter"/>
</dbReference>
<keyword evidence="3" id="KW-0274">FAD</keyword>
<dbReference type="InterPro" id="IPR006050">
    <property type="entry name" value="DNA_photolyase_N"/>
</dbReference>
<protein>
    <submittedName>
        <fullName evidence="6">Deoxyribodipyrimidine photo-lyase</fullName>
        <ecNumber evidence="6">4.1.99.3</ecNumber>
    </submittedName>
</protein>
<dbReference type="GO" id="GO:0071949">
    <property type="term" value="F:FAD binding"/>
    <property type="evidence" value="ECO:0007669"/>
    <property type="project" value="TreeGrafter"/>
</dbReference>
<dbReference type="EMBL" id="VSSQ01008904">
    <property type="protein sequence ID" value="MPM40179.1"/>
    <property type="molecule type" value="Genomic_DNA"/>
</dbReference>
<reference evidence="6" key="1">
    <citation type="submission" date="2019-08" db="EMBL/GenBank/DDBJ databases">
        <authorList>
            <person name="Kucharzyk K."/>
            <person name="Murdoch R.W."/>
            <person name="Higgins S."/>
            <person name="Loffler F."/>
        </authorList>
    </citation>
    <scope>NUCLEOTIDE SEQUENCE</scope>
</reference>
<dbReference type="SUPFAM" id="SSF52425">
    <property type="entry name" value="Cryptochrome/photolyase, N-terminal domain"/>
    <property type="match status" value="1"/>
</dbReference>
<dbReference type="AlphaFoldDB" id="A0A644ZH98"/>
<evidence type="ECO:0000313" key="6">
    <source>
        <dbReference type="EMBL" id="MPM40179.1"/>
    </source>
</evidence>
<evidence type="ECO:0000259" key="5">
    <source>
        <dbReference type="PROSITE" id="PS51645"/>
    </source>
</evidence>
<dbReference type="GO" id="GO:0006950">
    <property type="term" value="P:response to stress"/>
    <property type="evidence" value="ECO:0007669"/>
    <property type="project" value="UniProtKB-ARBA"/>
</dbReference>
<dbReference type="InterPro" id="IPR036134">
    <property type="entry name" value="Crypto/Photolyase_FAD-like_sf"/>
</dbReference>
<dbReference type="SUPFAM" id="SSF48173">
    <property type="entry name" value="Cryptochrome/photolyase FAD-binding domain"/>
    <property type="match status" value="1"/>
</dbReference>
<dbReference type="InterPro" id="IPR018394">
    <property type="entry name" value="DNA_photolyase_1_CS_C"/>
</dbReference>
<dbReference type="PROSITE" id="PS51645">
    <property type="entry name" value="PHR_CRY_ALPHA_BETA"/>
    <property type="match status" value="1"/>
</dbReference>
<dbReference type="Gene3D" id="1.10.579.10">
    <property type="entry name" value="DNA Cyclobutane Dipyrimidine Photolyase, subunit A, domain 3"/>
    <property type="match status" value="1"/>
</dbReference>
<keyword evidence="2" id="KW-0285">Flavoprotein</keyword>
<evidence type="ECO:0000256" key="4">
    <source>
        <dbReference type="ARBA" id="ARBA00022991"/>
    </source>
</evidence>
<dbReference type="GO" id="GO:0006139">
    <property type="term" value="P:nucleobase-containing compound metabolic process"/>
    <property type="evidence" value="ECO:0007669"/>
    <property type="project" value="UniProtKB-ARBA"/>
</dbReference>
<accession>A0A644ZH98</accession>
<feature type="domain" description="Photolyase/cryptochrome alpha/beta" evidence="5">
    <location>
        <begin position="5"/>
        <end position="133"/>
    </location>
</feature>
<dbReference type="PANTHER" id="PTHR11455">
    <property type="entry name" value="CRYPTOCHROME"/>
    <property type="match status" value="1"/>
</dbReference>
<dbReference type="GO" id="GO:0009416">
    <property type="term" value="P:response to light stimulus"/>
    <property type="evidence" value="ECO:0007669"/>
    <property type="project" value="TreeGrafter"/>
</dbReference>
<gene>
    <name evidence="6" type="primary">phr</name>
    <name evidence="6" type="ORF">SDC9_86819</name>
</gene>
<name>A0A644ZH98_9ZZZZ</name>
<dbReference type="PRINTS" id="PR00147">
    <property type="entry name" value="DNAPHOTLYASE"/>
</dbReference>
<keyword evidence="4" id="KW-0157">Chromophore</keyword>
<dbReference type="PROSITE" id="PS00691">
    <property type="entry name" value="DNA_PHOTOLYASES_1_2"/>
    <property type="match status" value="1"/>
</dbReference>